<reference evidence="4 5" key="1">
    <citation type="submission" date="2024-09" db="EMBL/GenBank/DDBJ databases">
        <authorList>
            <person name="Sun Q."/>
            <person name="Mori K."/>
        </authorList>
    </citation>
    <scope>NUCLEOTIDE SEQUENCE [LARGE SCALE GENOMIC DNA]</scope>
    <source>
        <strain evidence="4 5">TBRC 1432</strain>
    </source>
</reference>
<evidence type="ECO:0000259" key="3">
    <source>
        <dbReference type="Pfam" id="PF08541"/>
    </source>
</evidence>
<dbReference type="SUPFAM" id="SSF53901">
    <property type="entry name" value="Thiolase-like"/>
    <property type="match status" value="1"/>
</dbReference>
<name>A0ABV6MK97_9PSEU</name>
<dbReference type="InterPro" id="IPR013747">
    <property type="entry name" value="ACP_syn_III_C"/>
</dbReference>
<dbReference type="Pfam" id="PF08541">
    <property type="entry name" value="ACP_syn_III_C"/>
    <property type="match status" value="1"/>
</dbReference>
<keyword evidence="5" id="KW-1185">Reference proteome</keyword>
<dbReference type="EMBL" id="JBHLUD010000001">
    <property type="protein sequence ID" value="MFC0540708.1"/>
    <property type="molecule type" value="Genomic_DNA"/>
</dbReference>
<dbReference type="CDD" id="cd00827">
    <property type="entry name" value="init_cond_enzymes"/>
    <property type="match status" value="1"/>
</dbReference>
<dbReference type="PANTHER" id="PTHR34069:SF2">
    <property type="entry name" value="BETA-KETOACYL-[ACYL-CARRIER-PROTEIN] SYNTHASE III"/>
    <property type="match status" value="1"/>
</dbReference>
<comment type="caution">
    <text evidence="4">The sequence shown here is derived from an EMBL/GenBank/DDBJ whole genome shotgun (WGS) entry which is preliminary data.</text>
</comment>
<keyword evidence="2" id="KW-0012">Acyltransferase</keyword>
<evidence type="ECO:0000313" key="4">
    <source>
        <dbReference type="EMBL" id="MFC0540708.1"/>
    </source>
</evidence>
<sequence>MDNSDLWIAGCASWLPPAVTAEEAAADGRCDRALLKLTGMISVCVTDRDSAPEMAVRAGRSALARSGIGPDDIDLVLHANAFYQGHDLWAPASYVQRNVVGGSCPAMEVRQASNGGMAAIELAGAYLSADSARHSALLTTGDRFCLPGFDRWRSDTGTVYADGGTALVLSRKRGFARVRSLVTRSAPELEQLHRGDDPFARLPHDHRTTVDLDACRRAFLAKNSSSYLVARISAVQEQTVKEALARAGVSMDDIARFVLPHFGLRRLEVGYFRKFDLDPNATTWPWARKVGHLGAGDQFAGFEHLVATGAVRPGDLCCLMSVGAGFSWSAAVVEVVHTPDWSRS</sequence>
<dbReference type="RefSeq" id="WP_273939531.1">
    <property type="nucleotide sequence ID" value="NZ_CP097263.1"/>
</dbReference>
<evidence type="ECO:0000256" key="2">
    <source>
        <dbReference type="ARBA" id="ARBA00023315"/>
    </source>
</evidence>
<organism evidence="4 5">
    <name type="scientific">Kutzneria chonburiensis</name>
    <dbReference type="NCBI Taxonomy" id="1483604"/>
    <lineage>
        <taxon>Bacteria</taxon>
        <taxon>Bacillati</taxon>
        <taxon>Actinomycetota</taxon>
        <taxon>Actinomycetes</taxon>
        <taxon>Pseudonocardiales</taxon>
        <taxon>Pseudonocardiaceae</taxon>
        <taxon>Kutzneria</taxon>
    </lineage>
</organism>
<dbReference type="Gene3D" id="3.40.47.10">
    <property type="match status" value="2"/>
</dbReference>
<gene>
    <name evidence="4" type="ORF">ACFFH7_04420</name>
</gene>
<evidence type="ECO:0000313" key="5">
    <source>
        <dbReference type="Proteomes" id="UP001589810"/>
    </source>
</evidence>
<protein>
    <submittedName>
        <fullName evidence="4">Ketoacyl-ACP synthase III family protein</fullName>
    </submittedName>
</protein>
<dbReference type="InterPro" id="IPR016039">
    <property type="entry name" value="Thiolase-like"/>
</dbReference>
<dbReference type="Proteomes" id="UP001589810">
    <property type="component" value="Unassembled WGS sequence"/>
</dbReference>
<proteinExistence type="predicted"/>
<feature type="domain" description="Beta-ketoacyl-[acyl-carrier-protein] synthase III C-terminal" evidence="3">
    <location>
        <begin position="244"/>
        <end position="334"/>
    </location>
</feature>
<keyword evidence="1" id="KW-0808">Transferase</keyword>
<accession>A0ABV6MK97</accession>
<dbReference type="PANTHER" id="PTHR34069">
    <property type="entry name" value="3-OXOACYL-[ACYL-CARRIER-PROTEIN] SYNTHASE 3"/>
    <property type="match status" value="1"/>
</dbReference>
<evidence type="ECO:0000256" key="1">
    <source>
        <dbReference type="ARBA" id="ARBA00022679"/>
    </source>
</evidence>